<dbReference type="Gene3D" id="2.60.120.620">
    <property type="entry name" value="q2cbj1_9rhob like domain"/>
    <property type="match status" value="1"/>
</dbReference>
<dbReference type="PROSITE" id="PS51471">
    <property type="entry name" value="FE2OG_OXY"/>
    <property type="match status" value="1"/>
</dbReference>
<dbReference type="AlphaFoldDB" id="A0A0N1HRN2"/>
<dbReference type="OrthoDB" id="27483at2759"/>
<dbReference type="VEuPathDB" id="FungiDB:AB675_4234"/>
<protein>
    <recommendedName>
        <fullName evidence="1">Fe2OG dioxygenase domain-containing protein</fullName>
    </recommendedName>
</protein>
<evidence type="ECO:0000259" key="1">
    <source>
        <dbReference type="PROSITE" id="PS51471"/>
    </source>
</evidence>
<gene>
    <name evidence="2" type="ORF">AB675_4234</name>
</gene>
<accession>A0A0N1HRN2</accession>
<comment type="caution">
    <text evidence="2">The sequence shown here is derived from an EMBL/GenBank/DDBJ whole genome shotgun (WGS) entry which is preliminary data.</text>
</comment>
<dbReference type="InterPro" id="IPR005123">
    <property type="entry name" value="Oxoglu/Fe-dep_dioxygenase_dom"/>
</dbReference>
<dbReference type="InterPro" id="IPR044862">
    <property type="entry name" value="Pro_4_hyd_alph_FE2OG_OXY"/>
</dbReference>
<organism evidence="2 3">
    <name type="scientific">Cyphellophora attinorum</name>
    <dbReference type="NCBI Taxonomy" id="1664694"/>
    <lineage>
        <taxon>Eukaryota</taxon>
        <taxon>Fungi</taxon>
        <taxon>Dikarya</taxon>
        <taxon>Ascomycota</taxon>
        <taxon>Pezizomycotina</taxon>
        <taxon>Eurotiomycetes</taxon>
        <taxon>Chaetothyriomycetidae</taxon>
        <taxon>Chaetothyriales</taxon>
        <taxon>Cyphellophoraceae</taxon>
        <taxon>Cyphellophora</taxon>
    </lineage>
</organism>
<dbReference type="STRING" id="1664694.A0A0N1HRN2"/>
<dbReference type="EMBL" id="LFJN01000018">
    <property type="protein sequence ID" value="KPI38516.1"/>
    <property type="molecule type" value="Genomic_DNA"/>
</dbReference>
<keyword evidence="3" id="KW-1185">Reference proteome</keyword>
<evidence type="ECO:0000313" key="2">
    <source>
        <dbReference type="EMBL" id="KPI38516.1"/>
    </source>
</evidence>
<dbReference type="RefSeq" id="XP_017998479.1">
    <property type="nucleotide sequence ID" value="XM_018144359.1"/>
</dbReference>
<dbReference type="GeneID" id="28736239"/>
<feature type="domain" description="Fe2OG dioxygenase" evidence="1">
    <location>
        <begin position="302"/>
        <end position="400"/>
    </location>
</feature>
<name>A0A0N1HRN2_9EURO</name>
<reference evidence="2 3" key="1">
    <citation type="submission" date="2015-06" db="EMBL/GenBank/DDBJ databases">
        <title>Draft genome of the ant-associated black yeast Phialophora attae CBS 131958.</title>
        <authorList>
            <person name="Moreno L.F."/>
            <person name="Stielow B.J."/>
            <person name="de Hoog S."/>
            <person name="Vicente V.A."/>
            <person name="Weiss V.A."/>
            <person name="de Vries M."/>
            <person name="Cruz L.M."/>
            <person name="Souza E.M."/>
        </authorList>
    </citation>
    <scope>NUCLEOTIDE SEQUENCE [LARGE SCALE GENOMIC DNA]</scope>
    <source>
        <strain evidence="2 3">CBS 131958</strain>
    </source>
</reference>
<evidence type="ECO:0000313" key="3">
    <source>
        <dbReference type="Proteomes" id="UP000038010"/>
    </source>
</evidence>
<dbReference type="Proteomes" id="UP000038010">
    <property type="component" value="Unassembled WGS sequence"/>
</dbReference>
<dbReference type="Pfam" id="PF13640">
    <property type="entry name" value="2OG-FeII_Oxy_3"/>
    <property type="match status" value="1"/>
</dbReference>
<dbReference type="PANTHER" id="PTHR33099:SF7">
    <property type="entry name" value="MYND-TYPE DOMAIN-CONTAINING PROTEIN"/>
    <property type="match status" value="1"/>
</dbReference>
<dbReference type="PANTHER" id="PTHR33099">
    <property type="entry name" value="FE2OG DIOXYGENASE DOMAIN-CONTAINING PROTEIN"/>
    <property type="match status" value="1"/>
</dbReference>
<proteinExistence type="predicted"/>
<sequence>MPEQQHSSSSDQVLPLDLKERLVTRFVQDAIIRAAVDQAAFEIHDSGVFALFGLQFSFLVYDADARALFCPKDGSVFPKPRNLGSVDDVAAILRAFHTRLTTAEPRTGVLAADPSSTPGSLNVHAPAIFEAARQGPWSTAGMRRPMDPFVASILPCPVLKRLEELTISREELAHEPRPEAGPLAALKHVLERAGKDSVFTCGGTFRSDILQLRFDRPDGSPDRVTLPVRKTMQSDEDALDRLLASCEPATFGYQGQDILDNEYRKALKLEPSRFCIDFHPADHGILQTIADTMLRLRTGSYSLSAVLYKLNIYETSGRFKAHVDTPRSESQLASLVICLPVEHTGGQLAVRHAGEEVIYDWGQDPGRLQWAAFFSDCEHEVLEVQSGNRITLIYNLYVVPNEVRDQSLDLETLPVCRSIKSALCDPRVLPNGGLMGFHCHHAYARHRKSSSLDVLACLKGVDRQVFLAFRQAGIGVGIAPVLSQIDMQAMVNERLTSGEGQDYYYCDSDVEDDEDQVLKPRWSEQFEQLLDRVQDSPGTFEIVYKDVENMRGTGFNTFEERLTYTLYTRRIRGLKSSLLELDLENAAKAGEALGSASDRIGLAQGCLGNVQIPSHEVREGDDEEDELFEYWPRVPGIKWLNKQDGRDSELAMAYMKYGNQSELEHHYASIAIIARVPPYGTAQRPASVDVATEAPTTSGLDDEDMHRRIVSDAFDAK</sequence>